<keyword evidence="7" id="KW-0460">Magnesium</keyword>
<keyword evidence="8" id="KW-0520">NAD</keyword>
<proteinExistence type="inferred from homology"/>
<dbReference type="SUPFAM" id="SSF55811">
    <property type="entry name" value="Nudix"/>
    <property type="match status" value="1"/>
</dbReference>
<comment type="cofactor">
    <cofactor evidence="2">
        <name>Zn(2+)</name>
        <dbReference type="ChEBI" id="CHEBI:29105"/>
    </cofactor>
</comment>
<organism evidence="11 12">
    <name type="scientific">Corynebacterium urealyticum</name>
    <dbReference type="NCBI Taxonomy" id="43771"/>
    <lineage>
        <taxon>Bacteria</taxon>
        <taxon>Bacillati</taxon>
        <taxon>Actinomycetota</taxon>
        <taxon>Actinomycetes</taxon>
        <taxon>Mycobacteriales</taxon>
        <taxon>Corynebacteriaceae</taxon>
        <taxon>Corynebacterium</taxon>
    </lineage>
</organism>
<comment type="cofactor">
    <cofactor evidence="1">
        <name>Mg(2+)</name>
        <dbReference type="ChEBI" id="CHEBI:18420"/>
    </cofactor>
</comment>
<dbReference type="EMBL" id="QFNY01000013">
    <property type="protein sequence ID" value="PZP03306.1"/>
    <property type="molecule type" value="Genomic_DNA"/>
</dbReference>
<evidence type="ECO:0000256" key="5">
    <source>
        <dbReference type="ARBA" id="ARBA00022723"/>
    </source>
</evidence>
<evidence type="ECO:0000313" key="12">
    <source>
        <dbReference type="Proteomes" id="UP000249451"/>
    </source>
</evidence>
<gene>
    <name evidence="11" type="ORF">DI609_01125</name>
</gene>
<evidence type="ECO:0000256" key="2">
    <source>
        <dbReference type="ARBA" id="ARBA00001947"/>
    </source>
</evidence>
<dbReference type="InterPro" id="IPR015797">
    <property type="entry name" value="NUDIX_hydrolase-like_dom_sf"/>
</dbReference>
<dbReference type="CDD" id="cd03429">
    <property type="entry name" value="NUDIX_NADH_pyrophosphatase_Nudt13"/>
    <property type="match status" value="1"/>
</dbReference>
<dbReference type="AlphaFoldDB" id="A0A2W5D7L5"/>
<evidence type="ECO:0000256" key="8">
    <source>
        <dbReference type="ARBA" id="ARBA00023027"/>
    </source>
</evidence>
<evidence type="ECO:0000256" key="6">
    <source>
        <dbReference type="ARBA" id="ARBA00022801"/>
    </source>
</evidence>
<evidence type="ECO:0000256" key="3">
    <source>
        <dbReference type="ARBA" id="ARBA00009595"/>
    </source>
</evidence>
<accession>A0A2W5D7L5</accession>
<evidence type="ECO:0000256" key="4">
    <source>
        <dbReference type="ARBA" id="ARBA00012381"/>
    </source>
</evidence>
<evidence type="ECO:0000259" key="10">
    <source>
        <dbReference type="PROSITE" id="PS51462"/>
    </source>
</evidence>
<dbReference type="EC" id="3.6.1.22" evidence="4"/>
<dbReference type="GO" id="GO:0005829">
    <property type="term" value="C:cytosol"/>
    <property type="evidence" value="ECO:0007669"/>
    <property type="project" value="TreeGrafter"/>
</dbReference>
<dbReference type="InterPro" id="IPR049734">
    <property type="entry name" value="NudC-like_C"/>
</dbReference>
<dbReference type="Pfam" id="PF00293">
    <property type="entry name" value="NUDIX"/>
    <property type="match status" value="1"/>
</dbReference>
<dbReference type="InterPro" id="IPR000086">
    <property type="entry name" value="NUDIX_hydrolase_dom"/>
</dbReference>
<sequence>MYLPVTASGRIPVTEDGHPVLVDHPAGEALVEVGQLRAFFLEEELAADLGRLEDATFFAGHGEILKVLHLMRNRREMRFHPRTGRELSFPEPGAVGRDADAFVFPRIDPAVIGIIHHPESDRILLARNRARSGFFSLIAGYVEPGEGLEEAFQREALEETGRRVEQVTYWGSQPWPPSGSLMVGFSAATGDVRPVCDTDGELAEVRWVSRAELPSLTIARKGSIAHTMIMEWFHGEKTGSVPAR</sequence>
<comment type="catalytic activity">
    <reaction evidence="9">
        <text>a 5'-end NAD(+)-phospho-ribonucleoside in mRNA + H2O = a 5'-end phospho-adenosine-phospho-ribonucleoside in mRNA + beta-nicotinamide D-ribonucleotide + 2 H(+)</text>
        <dbReference type="Rhea" id="RHEA:60876"/>
        <dbReference type="Rhea" id="RHEA-COMP:15698"/>
        <dbReference type="Rhea" id="RHEA-COMP:15719"/>
        <dbReference type="ChEBI" id="CHEBI:14649"/>
        <dbReference type="ChEBI" id="CHEBI:15377"/>
        <dbReference type="ChEBI" id="CHEBI:15378"/>
        <dbReference type="ChEBI" id="CHEBI:144029"/>
        <dbReference type="ChEBI" id="CHEBI:144051"/>
    </reaction>
    <physiologicalReaction direction="left-to-right" evidence="9">
        <dbReference type="Rhea" id="RHEA:60877"/>
    </physiologicalReaction>
</comment>
<keyword evidence="6" id="KW-0378">Hydrolase</keyword>
<dbReference type="GO" id="GO:0006742">
    <property type="term" value="P:NADP+ catabolic process"/>
    <property type="evidence" value="ECO:0007669"/>
    <property type="project" value="TreeGrafter"/>
</dbReference>
<reference evidence="11 12" key="1">
    <citation type="submission" date="2017-11" db="EMBL/GenBank/DDBJ databases">
        <title>Infants hospitalized years apart are colonized by the same room-sourced microbial strains.</title>
        <authorList>
            <person name="Brooks B."/>
            <person name="Olm M.R."/>
            <person name="Firek B.A."/>
            <person name="Baker R."/>
            <person name="Thomas B.C."/>
            <person name="Morowitz M.J."/>
            <person name="Banfield J.F."/>
        </authorList>
    </citation>
    <scope>NUCLEOTIDE SEQUENCE [LARGE SCALE GENOMIC DNA]</scope>
    <source>
        <strain evidence="11">S2_012_000_R3_87</strain>
    </source>
</reference>
<evidence type="ECO:0000256" key="1">
    <source>
        <dbReference type="ARBA" id="ARBA00001946"/>
    </source>
</evidence>
<name>A0A2W5D7L5_9CORY</name>
<evidence type="ECO:0000313" key="11">
    <source>
        <dbReference type="EMBL" id="PZP03306.1"/>
    </source>
</evidence>
<dbReference type="PROSITE" id="PS51462">
    <property type="entry name" value="NUDIX"/>
    <property type="match status" value="1"/>
</dbReference>
<evidence type="ECO:0000256" key="9">
    <source>
        <dbReference type="ARBA" id="ARBA00023679"/>
    </source>
</evidence>
<protein>
    <recommendedName>
        <fullName evidence="4">NAD(+) diphosphatase</fullName>
        <ecNumber evidence="4">3.6.1.22</ecNumber>
    </recommendedName>
</protein>
<comment type="caution">
    <text evidence="11">The sequence shown here is derived from an EMBL/GenBank/DDBJ whole genome shotgun (WGS) entry which is preliminary data.</text>
</comment>
<feature type="domain" description="Nudix hydrolase" evidence="10">
    <location>
        <begin position="105"/>
        <end position="230"/>
    </location>
</feature>
<dbReference type="GO" id="GO:0019677">
    <property type="term" value="P:NAD+ catabolic process"/>
    <property type="evidence" value="ECO:0007669"/>
    <property type="project" value="TreeGrafter"/>
</dbReference>
<dbReference type="GO" id="GO:0046872">
    <property type="term" value="F:metal ion binding"/>
    <property type="evidence" value="ECO:0007669"/>
    <property type="project" value="UniProtKB-KW"/>
</dbReference>
<dbReference type="InterPro" id="IPR050241">
    <property type="entry name" value="NAD-cap_RNA_hydrolase_NudC"/>
</dbReference>
<comment type="similarity">
    <text evidence="3">Belongs to the Nudix hydrolase family. NudC subfamily.</text>
</comment>
<dbReference type="Proteomes" id="UP000249451">
    <property type="component" value="Unassembled WGS sequence"/>
</dbReference>
<evidence type="ECO:0000256" key="7">
    <source>
        <dbReference type="ARBA" id="ARBA00022842"/>
    </source>
</evidence>
<dbReference type="Gene3D" id="3.90.79.10">
    <property type="entry name" value="Nucleoside Triphosphate Pyrophosphohydrolase"/>
    <property type="match status" value="1"/>
</dbReference>
<dbReference type="PANTHER" id="PTHR42904:SF6">
    <property type="entry name" value="NAD-CAPPED RNA HYDROLASE NUDT12"/>
    <property type="match status" value="1"/>
</dbReference>
<dbReference type="InterPro" id="IPR020084">
    <property type="entry name" value="NUDIX_hydrolase_CS"/>
</dbReference>
<keyword evidence="5" id="KW-0479">Metal-binding</keyword>
<dbReference type="PANTHER" id="PTHR42904">
    <property type="entry name" value="NUDIX HYDROLASE, NUDC SUBFAMILY"/>
    <property type="match status" value="1"/>
</dbReference>
<dbReference type="GO" id="GO:0035529">
    <property type="term" value="F:NADH pyrophosphatase activity"/>
    <property type="evidence" value="ECO:0007669"/>
    <property type="project" value="TreeGrafter"/>
</dbReference>
<dbReference type="PROSITE" id="PS00893">
    <property type="entry name" value="NUDIX_BOX"/>
    <property type="match status" value="1"/>
</dbReference>